<organism evidence="1 2">
    <name type="scientific">Tilletiopsis washingtonensis</name>
    <dbReference type="NCBI Taxonomy" id="58919"/>
    <lineage>
        <taxon>Eukaryota</taxon>
        <taxon>Fungi</taxon>
        <taxon>Dikarya</taxon>
        <taxon>Basidiomycota</taxon>
        <taxon>Ustilaginomycotina</taxon>
        <taxon>Exobasidiomycetes</taxon>
        <taxon>Entylomatales</taxon>
        <taxon>Entylomatales incertae sedis</taxon>
        <taxon>Tilletiopsis</taxon>
    </lineage>
</organism>
<dbReference type="AlphaFoldDB" id="A0A316Z3P3"/>
<evidence type="ECO:0000313" key="2">
    <source>
        <dbReference type="Proteomes" id="UP000245946"/>
    </source>
</evidence>
<proteinExistence type="predicted"/>
<dbReference type="RefSeq" id="XP_025595084.1">
    <property type="nucleotide sequence ID" value="XM_025743572.1"/>
</dbReference>
<sequence>MLRAFQSSTVSLTLQTASSFLRTNTHTHTHTHTHAILSLSLCIPFLPFCSPPSLICSKRSPTT</sequence>
<accession>A0A316Z3P3</accession>
<feature type="non-terminal residue" evidence="1">
    <location>
        <position position="63"/>
    </location>
</feature>
<dbReference type="Proteomes" id="UP000245946">
    <property type="component" value="Unassembled WGS sequence"/>
</dbReference>
<name>A0A316Z3P3_9BASI</name>
<protein>
    <submittedName>
        <fullName evidence="1">Uncharacterized protein</fullName>
    </submittedName>
</protein>
<dbReference type="GeneID" id="37271116"/>
<evidence type="ECO:0000313" key="1">
    <source>
        <dbReference type="EMBL" id="PWN94805.1"/>
    </source>
</evidence>
<reference evidence="1 2" key="1">
    <citation type="journal article" date="2018" name="Mol. Biol. Evol.">
        <title>Broad Genomic Sampling Reveals a Smut Pathogenic Ancestry of the Fungal Clade Ustilaginomycotina.</title>
        <authorList>
            <person name="Kijpornyongpan T."/>
            <person name="Mondo S.J."/>
            <person name="Barry K."/>
            <person name="Sandor L."/>
            <person name="Lee J."/>
            <person name="Lipzen A."/>
            <person name="Pangilinan J."/>
            <person name="LaButti K."/>
            <person name="Hainaut M."/>
            <person name="Henrissat B."/>
            <person name="Grigoriev I.V."/>
            <person name="Spatafora J.W."/>
            <person name="Aime M.C."/>
        </authorList>
    </citation>
    <scope>NUCLEOTIDE SEQUENCE [LARGE SCALE GENOMIC DNA]</scope>
    <source>
        <strain evidence="1 2">MCA 4186</strain>
    </source>
</reference>
<keyword evidence="2" id="KW-1185">Reference proteome</keyword>
<dbReference type="EMBL" id="KZ819309">
    <property type="protein sequence ID" value="PWN94805.1"/>
    <property type="molecule type" value="Genomic_DNA"/>
</dbReference>
<gene>
    <name evidence="1" type="ORF">FA09DRAFT_332708</name>
</gene>